<dbReference type="Proteomes" id="UP001464923">
    <property type="component" value="Unassembled WGS sequence"/>
</dbReference>
<dbReference type="Pfam" id="PF01965">
    <property type="entry name" value="DJ-1_PfpI"/>
    <property type="match status" value="1"/>
</dbReference>
<dbReference type="InterPro" id="IPR002818">
    <property type="entry name" value="DJ-1/PfpI"/>
</dbReference>
<keyword evidence="2" id="KW-0804">Transcription</keyword>
<dbReference type="PROSITE" id="PS01124">
    <property type="entry name" value="HTH_ARAC_FAMILY_2"/>
    <property type="match status" value="1"/>
</dbReference>
<dbReference type="Gene3D" id="1.10.10.60">
    <property type="entry name" value="Homeodomain-like"/>
    <property type="match status" value="1"/>
</dbReference>
<dbReference type="EMBL" id="JBEDNP010000010">
    <property type="protein sequence ID" value="MEQ3540756.1"/>
    <property type="molecule type" value="Genomic_DNA"/>
</dbReference>
<feature type="domain" description="HTH araC/xylS-type" evidence="3">
    <location>
        <begin position="224"/>
        <end position="322"/>
    </location>
</feature>
<dbReference type="Pfam" id="PF12833">
    <property type="entry name" value="HTH_18"/>
    <property type="match status" value="1"/>
</dbReference>
<dbReference type="SUPFAM" id="SSF46689">
    <property type="entry name" value="Homeodomain-like"/>
    <property type="match status" value="2"/>
</dbReference>
<evidence type="ECO:0000256" key="1">
    <source>
        <dbReference type="ARBA" id="ARBA00023015"/>
    </source>
</evidence>
<dbReference type="Gene3D" id="3.40.50.880">
    <property type="match status" value="1"/>
</dbReference>
<organism evidence="4 5">
    <name type="scientific">Pseudonocardia tropica</name>
    <dbReference type="NCBI Taxonomy" id="681289"/>
    <lineage>
        <taxon>Bacteria</taxon>
        <taxon>Bacillati</taxon>
        <taxon>Actinomycetota</taxon>
        <taxon>Actinomycetes</taxon>
        <taxon>Pseudonocardiales</taxon>
        <taxon>Pseudonocardiaceae</taxon>
        <taxon>Pseudonocardia</taxon>
    </lineage>
</organism>
<evidence type="ECO:0000259" key="3">
    <source>
        <dbReference type="PROSITE" id="PS01124"/>
    </source>
</evidence>
<dbReference type="InterPro" id="IPR052158">
    <property type="entry name" value="INH-QAR"/>
</dbReference>
<dbReference type="InterPro" id="IPR009057">
    <property type="entry name" value="Homeodomain-like_sf"/>
</dbReference>
<sequence length="335" mass="35952">MHVSKDLSQPLHRVVVLVDEGGNPFEFACLTEVLGIDRPEVAGLLYRLSFCTFAPEVTVRQGFFTMTGLAGPAELDRADTLVVPNRPDVDTPGDPQVLRAIRRAHERGARLVGMCTGAFTLARAGVLDGRRATLHWQWADRFRAEFPGVDLHPDVLFVDDGDVLTAAGSAAALDLGLHLVGRDHGADVAAAVARRLVFTGHRPGGQRQFVETPMPVAGAQGPLAAVVRWALGHLDEPVTVDELARRAGVSRATLHRHFRRGLGVTPLDWLHAQRVARARRLLEVTDLPVERVAALAGLGSGTSLRTHLRTATGLTPSAYRAARRGGAPAGPVART</sequence>
<dbReference type="PANTHER" id="PTHR43130:SF3">
    <property type="entry name" value="HTH-TYPE TRANSCRIPTIONAL REGULATOR RV1931C"/>
    <property type="match status" value="1"/>
</dbReference>
<name>A0ABV1JXR5_9PSEU</name>
<comment type="caution">
    <text evidence="4">The sequence shown here is derived from an EMBL/GenBank/DDBJ whole genome shotgun (WGS) entry which is preliminary data.</text>
</comment>
<dbReference type="PANTHER" id="PTHR43130">
    <property type="entry name" value="ARAC-FAMILY TRANSCRIPTIONAL REGULATOR"/>
    <property type="match status" value="1"/>
</dbReference>
<gene>
    <name evidence="4" type="ORF">WHI96_18255</name>
</gene>
<proteinExistence type="predicted"/>
<evidence type="ECO:0000313" key="5">
    <source>
        <dbReference type="Proteomes" id="UP001464923"/>
    </source>
</evidence>
<dbReference type="CDD" id="cd03137">
    <property type="entry name" value="GATase1_AraC_1"/>
    <property type="match status" value="1"/>
</dbReference>
<evidence type="ECO:0000256" key="2">
    <source>
        <dbReference type="ARBA" id="ARBA00023163"/>
    </source>
</evidence>
<dbReference type="SMART" id="SM00342">
    <property type="entry name" value="HTH_ARAC"/>
    <property type="match status" value="1"/>
</dbReference>
<keyword evidence="5" id="KW-1185">Reference proteome</keyword>
<protein>
    <submittedName>
        <fullName evidence="4">Helix-turn-helix domain-containing protein</fullName>
    </submittedName>
</protein>
<accession>A0ABV1JXR5</accession>
<evidence type="ECO:0000313" key="4">
    <source>
        <dbReference type="EMBL" id="MEQ3540756.1"/>
    </source>
</evidence>
<dbReference type="RefSeq" id="WP_345644074.1">
    <property type="nucleotide sequence ID" value="NZ_BAABLY010000025.1"/>
</dbReference>
<dbReference type="InterPro" id="IPR029062">
    <property type="entry name" value="Class_I_gatase-like"/>
</dbReference>
<reference evidence="4 5" key="1">
    <citation type="submission" date="2024-03" db="EMBL/GenBank/DDBJ databases">
        <title>Draft genome sequence of Pseudonocardia tropica JCM 19149.</title>
        <authorList>
            <person name="Butdee W."/>
            <person name="Duangmal K."/>
        </authorList>
    </citation>
    <scope>NUCLEOTIDE SEQUENCE [LARGE SCALE GENOMIC DNA]</scope>
    <source>
        <strain evidence="4 5">JCM 19149</strain>
    </source>
</reference>
<dbReference type="SUPFAM" id="SSF52317">
    <property type="entry name" value="Class I glutamine amidotransferase-like"/>
    <property type="match status" value="1"/>
</dbReference>
<dbReference type="InterPro" id="IPR018060">
    <property type="entry name" value="HTH_AraC"/>
</dbReference>
<keyword evidence="1" id="KW-0805">Transcription regulation</keyword>